<dbReference type="EC" id="3.4.23.43" evidence="9"/>
<comment type="subcellular location">
    <subcellularLocation>
        <location evidence="1">Cell inner membrane</location>
        <topology evidence="1">Multi-pass membrane protein</topology>
    </subcellularLocation>
    <subcellularLocation>
        <location evidence="9">Cell membrane</location>
        <topology evidence="9">Multi-pass membrane protein</topology>
    </subcellularLocation>
</comment>
<feature type="transmembrane region" description="Helical" evidence="10">
    <location>
        <begin position="6"/>
        <end position="29"/>
    </location>
</feature>
<evidence type="ECO:0000256" key="1">
    <source>
        <dbReference type="ARBA" id="ARBA00004429"/>
    </source>
</evidence>
<dbReference type="OrthoDB" id="9789291at2"/>
<evidence type="ECO:0000256" key="5">
    <source>
        <dbReference type="ARBA" id="ARBA00022692"/>
    </source>
</evidence>
<evidence type="ECO:0000256" key="4">
    <source>
        <dbReference type="ARBA" id="ARBA00022519"/>
    </source>
</evidence>
<evidence type="ECO:0000256" key="9">
    <source>
        <dbReference type="RuleBase" id="RU003794"/>
    </source>
</evidence>
<name>A0A1T4W3Q1_9BACT</name>
<evidence type="ECO:0000256" key="3">
    <source>
        <dbReference type="ARBA" id="ARBA00022475"/>
    </source>
</evidence>
<feature type="transmembrane region" description="Helical" evidence="10">
    <location>
        <begin position="128"/>
        <end position="147"/>
    </location>
</feature>
<keyword evidence="4" id="KW-0997">Cell inner membrane</keyword>
<dbReference type="PANTHER" id="PTHR30487">
    <property type="entry name" value="TYPE 4 PREPILIN-LIKE PROTEINS LEADER PEPTIDE-PROCESSING ENZYME"/>
    <property type="match status" value="1"/>
</dbReference>
<keyword evidence="9" id="KW-0511">Multifunctional enzyme</keyword>
<keyword evidence="9" id="KW-0378">Hydrolase</keyword>
<evidence type="ECO:0000259" key="12">
    <source>
        <dbReference type="Pfam" id="PF06750"/>
    </source>
</evidence>
<comment type="catalytic activity">
    <reaction evidence="9">
        <text>Typically cleaves a -Gly-|-Phe- bond to release an N-terminal, basic peptide of 5-8 residues from type IV prepilin, and then N-methylates the new N-terminal amino group, the methyl donor being S-adenosyl-L-methionine.</text>
        <dbReference type="EC" id="3.4.23.43"/>
    </reaction>
</comment>
<dbReference type="InterPro" id="IPR000045">
    <property type="entry name" value="Prepilin_IV_endopep_pep"/>
</dbReference>
<organism evidence="13 14">
    <name type="scientific">Paucidesulfovibrio gracilis DSM 16080</name>
    <dbReference type="NCBI Taxonomy" id="1121449"/>
    <lineage>
        <taxon>Bacteria</taxon>
        <taxon>Pseudomonadati</taxon>
        <taxon>Thermodesulfobacteriota</taxon>
        <taxon>Desulfovibrionia</taxon>
        <taxon>Desulfovibrionales</taxon>
        <taxon>Desulfovibrionaceae</taxon>
        <taxon>Paucidesulfovibrio</taxon>
    </lineage>
</organism>
<keyword evidence="9 13" id="KW-0489">Methyltransferase</keyword>
<evidence type="ECO:0000256" key="10">
    <source>
        <dbReference type="SAM" id="Phobius"/>
    </source>
</evidence>
<evidence type="ECO:0000313" key="14">
    <source>
        <dbReference type="Proteomes" id="UP000190027"/>
    </source>
</evidence>
<feature type="domain" description="Prepilin type IV endopeptidase peptidase" evidence="11">
    <location>
        <begin position="107"/>
        <end position="223"/>
    </location>
</feature>
<dbReference type="GO" id="GO:0005886">
    <property type="term" value="C:plasma membrane"/>
    <property type="evidence" value="ECO:0007669"/>
    <property type="project" value="UniProtKB-SubCell"/>
</dbReference>
<dbReference type="PANTHER" id="PTHR30487:SF0">
    <property type="entry name" value="PREPILIN LEADER PEPTIDASE_N-METHYLTRANSFERASE-RELATED"/>
    <property type="match status" value="1"/>
</dbReference>
<dbReference type="Pfam" id="PF01478">
    <property type="entry name" value="Peptidase_A24"/>
    <property type="match status" value="1"/>
</dbReference>
<protein>
    <recommendedName>
        <fullName evidence="9">Prepilin leader peptidase/N-methyltransferase</fullName>
        <ecNumber evidence="9">2.1.1.-</ecNumber>
        <ecNumber evidence="9">3.4.23.43</ecNumber>
    </recommendedName>
</protein>
<comment type="function">
    <text evidence="9">Plays an essential role in type IV pili and type II pseudopili formation by proteolytically removing the leader sequence from substrate proteins and subsequently monomethylating the alpha-amino group of the newly exposed N-terminal phenylalanine.</text>
</comment>
<dbReference type="AlphaFoldDB" id="A0A1T4W3Q1"/>
<dbReference type="GO" id="GO:0006465">
    <property type="term" value="P:signal peptide processing"/>
    <property type="evidence" value="ECO:0007669"/>
    <property type="project" value="TreeGrafter"/>
</dbReference>
<dbReference type="InterPro" id="IPR050882">
    <property type="entry name" value="Prepilin_peptidase/N-MTase"/>
</dbReference>
<dbReference type="Gene3D" id="1.20.120.1220">
    <property type="match status" value="1"/>
</dbReference>
<dbReference type="STRING" id="1121449.SAMN02745704_00234"/>
<keyword evidence="7 10" id="KW-0472">Membrane</keyword>
<keyword evidence="6 10" id="KW-1133">Transmembrane helix</keyword>
<comment type="similarity">
    <text evidence="2 8">Belongs to the peptidase A24 family.</text>
</comment>
<proteinExistence type="inferred from homology"/>
<dbReference type="GO" id="GO:0032259">
    <property type="term" value="P:methylation"/>
    <property type="evidence" value="ECO:0007669"/>
    <property type="project" value="UniProtKB-KW"/>
</dbReference>
<dbReference type="InterPro" id="IPR010627">
    <property type="entry name" value="Prepilin_pept_A24_N"/>
</dbReference>
<dbReference type="InterPro" id="IPR014032">
    <property type="entry name" value="Peptidase_A24A_bac"/>
</dbReference>
<evidence type="ECO:0000256" key="8">
    <source>
        <dbReference type="RuleBase" id="RU003793"/>
    </source>
</evidence>
<feature type="transmembrane region" description="Helical" evidence="10">
    <location>
        <begin position="210"/>
        <end position="228"/>
    </location>
</feature>
<dbReference type="GO" id="GO:0008168">
    <property type="term" value="F:methyltransferase activity"/>
    <property type="evidence" value="ECO:0007669"/>
    <property type="project" value="UniProtKB-KW"/>
</dbReference>
<dbReference type="Pfam" id="PF06750">
    <property type="entry name" value="A24_N_bact"/>
    <property type="match status" value="1"/>
</dbReference>
<keyword evidence="9 13" id="KW-0808">Transferase</keyword>
<evidence type="ECO:0000313" key="13">
    <source>
        <dbReference type="EMBL" id="SKA71890.1"/>
    </source>
</evidence>
<keyword evidence="3" id="KW-1003">Cell membrane</keyword>
<gene>
    <name evidence="13" type="ORF">SAMN02745704_00234</name>
</gene>
<feature type="transmembrane region" description="Helical" evidence="10">
    <location>
        <begin position="153"/>
        <end position="175"/>
    </location>
</feature>
<accession>A0A1T4W3Q1</accession>
<evidence type="ECO:0000256" key="2">
    <source>
        <dbReference type="ARBA" id="ARBA00005801"/>
    </source>
</evidence>
<sequence length="267" mass="28690">MPLNPFDFAALVLGLIMGSFSTACVHRWLNRISLVDPARSFCPHCQTTLPWWQNIPLLSFVLLRGRCAHCKERISWRYPALELLSGLWGLALAMVYGPGWPFAALFVLGGMLLTASFIDLESFLLPDVITLPGAVLALLTATFLLGPGSGPDAWIASGTTALWGAGLGGGGFWLLRLGYRALRGGEGLGLGDVKLMLLIGALVGPQGLPLLLLLAGVTALLAAIIYMIRTGQGGQAPIPFGPFLSLACMVHLLWGPQIQHWWLNLLR</sequence>
<dbReference type="PRINTS" id="PR00864">
    <property type="entry name" value="PREPILNPTASE"/>
</dbReference>
<keyword evidence="5 9" id="KW-0812">Transmembrane</keyword>
<dbReference type="EMBL" id="FUYC01000001">
    <property type="protein sequence ID" value="SKA71890.1"/>
    <property type="molecule type" value="Genomic_DNA"/>
</dbReference>
<dbReference type="RefSeq" id="WP_078715816.1">
    <property type="nucleotide sequence ID" value="NZ_FUYC01000001.1"/>
</dbReference>
<evidence type="ECO:0000256" key="7">
    <source>
        <dbReference type="ARBA" id="ARBA00023136"/>
    </source>
</evidence>
<keyword evidence="14" id="KW-1185">Reference proteome</keyword>
<dbReference type="Proteomes" id="UP000190027">
    <property type="component" value="Unassembled WGS sequence"/>
</dbReference>
<reference evidence="13 14" key="1">
    <citation type="submission" date="2017-02" db="EMBL/GenBank/DDBJ databases">
        <authorList>
            <person name="Peterson S.W."/>
        </authorList>
    </citation>
    <scope>NUCLEOTIDE SEQUENCE [LARGE SCALE GENOMIC DNA]</scope>
    <source>
        <strain evidence="13 14">DSM 16080</strain>
    </source>
</reference>
<feature type="domain" description="Prepilin peptidase A24 N-terminal" evidence="12">
    <location>
        <begin position="12"/>
        <end position="94"/>
    </location>
</feature>
<evidence type="ECO:0000259" key="11">
    <source>
        <dbReference type="Pfam" id="PF01478"/>
    </source>
</evidence>
<dbReference type="EC" id="2.1.1.-" evidence="9"/>
<evidence type="ECO:0000256" key="6">
    <source>
        <dbReference type="ARBA" id="ARBA00022989"/>
    </source>
</evidence>
<keyword evidence="9" id="KW-0645">Protease</keyword>
<feature type="transmembrane region" description="Helical" evidence="10">
    <location>
        <begin position="240"/>
        <end position="262"/>
    </location>
</feature>
<dbReference type="GO" id="GO:0004190">
    <property type="term" value="F:aspartic-type endopeptidase activity"/>
    <property type="evidence" value="ECO:0007669"/>
    <property type="project" value="UniProtKB-EC"/>
</dbReference>